<dbReference type="Proteomes" id="UP000298284">
    <property type="component" value="Unassembled WGS sequence"/>
</dbReference>
<dbReference type="GO" id="GO:0009368">
    <property type="term" value="C:endopeptidase Clp complex"/>
    <property type="evidence" value="ECO:0007669"/>
    <property type="project" value="TreeGrafter"/>
</dbReference>
<dbReference type="PANTHER" id="PTHR10381">
    <property type="entry name" value="ATP-DEPENDENT CLP PROTEASE PROTEOLYTIC SUBUNIT"/>
    <property type="match status" value="1"/>
</dbReference>
<reference evidence="4 5" key="1">
    <citation type="submission" date="2019-04" db="EMBL/GenBank/DDBJ databases">
        <authorList>
            <person name="Feng G."/>
            <person name="Zhang J."/>
            <person name="Zhu H."/>
        </authorList>
    </citation>
    <scope>NUCLEOTIDE SEQUENCE [LARGE SCALE GENOMIC DNA]</scope>
    <source>
        <strain evidence="4 5">JCM 19491</strain>
    </source>
</reference>
<dbReference type="PRINTS" id="PR00127">
    <property type="entry name" value="CLPPROTEASEP"/>
</dbReference>
<dbReference type="InterPro" id="IPR001907">
    <property type="entry name" value="ClpP"/>
</dbReference>
<proteinExistence type="inferred from homology"/>
<dbReference type="SUPFAM" id="SSF52096">
    <property type="entry name" value="ClpP/crotonase"/>
    <property type="match status" value="1"/>
</dbReference>
<comment type="similarity">
    <text evidence="1 2">Belongs to the peptidase S14 family.</text>
</comment>
<name>A0A4Z0MMA3_9BACT</name>
<dbReference type="EMBL" id="SRKZ01000003">
    <property type="protein sequence ID" value="TGD80305.1"/>
    <property type="molecule type" value="Genomic_DNA"/>
</dbReference>
<feature type="region of interest" description="Disordered" evidence="3">
    <location>
        <begin position="363"/>
        <end position="395"/>
    </location>
</feature>
<organism evidence="4 5">
    <name type="scientific">Hymenobacter wooponensis</name>
    <dbReference type="NCBI Taxonomy" id="1525360"/>
    <lineage>
        <taxon>Bacteria</taxon>
        <taxon>Pseudomonadati</taxon>
        <taxon>Bacteroidota</taxon>
        <taxon>Cytophagia</taxon>
        <taxon>Cytophagales</taxon>
        <taxon>Hymenobacteraceae</taxon>
        <taxon>Hymenobacter</taxon>
    </lineage>
</organism>
<feature type="compositionally biased region" description="Basic and acidic residues" evidence="3">
    <location>
        <begin position="382"/>
        <end position="395"/>
    </location>
</feature>
<comment type="caution">
    <text evidence="4">The sequence shown here is derived from an EMBL/GenBank/DDBJ whole genome shotgun (WGS) entry which is preliminary data.</text>
</comment>
<dbReference type="PANTHER" id="PTHR10381:SF11">
    <property type="entry name" value="ATP-DEPENDENT CLP PROTEASE PROTEOLYTIC SUBUNIT, MITOCHONDRIAL"/>
    <property type="match status" value="1"/>
</dbReference>
<dbReference type="GO" id="GO:0006515">
    <property type="term" value="P:protein quality control for misfolded or incompletely synthesized proteins"/>
    <property type="evidence" value="ECO:0007669"/>
    <property type="project" value="TreeGrafter"/>
</dbReference>
<dbReference type="Gene3D" id="3.90.226.10">
    <property type="entry name" value="2-enoyl-CoA Hydratase, Chain A, domain 1"/>
    <property type="match status" value="1"/>
</dbReference>
<protein>
    <recommendedName>
        <fullName evidence="2">ATP-dependent Clp protease proteolytic subunit</fullName>
    </recommendedName>
</protein>
<dbReference type="Pfam" id="PF00574">
    <property type="entry name" value="CLP_protease"/>
    <property type="match status" value="1"/>
</dbReference>
<accession>A0A4Z0MMA3</accession>
<dbReference type="GO" id="GO:0051117">
    <property type="term" value="F:ATPase binding"/>
    <property type="evidence" value="ECO:0007669"/>
    <property type="project" value="TreeGrafter"/>
</dbReference>
<dbReference type="GO" id="GO:0004176">
    <property type="term" value="F:ATP-dependent peptidase activity"/>
    <property type="evidence" value="ECO:0007669"/>
    <property type="project" value="InterPro"/>
</dbReference>
<evidence type="ECO:0000313" key="5">
    <source>
        <dbReference type="Proteomes" id="UP000298284"/>
    </source>
</evidence>
<evidence type="ECO:0000313" key="4">
    <source>
        <dbReference type="EMBL" id="TGD80305.1"/>
    </source>
</evidence>
<gene>
    <name evidence="4" type="ORF">EU557_10700</name>
</gene>
<dbReference type="InterPro" id="IPR029045">
    <property type="entry name" value="ClpP/crotonase-like_dom_sf"/>
</dbReference>
<keyword evidence="5" id="KW-1185">Reference proteome</keyword>
<sequence>MSEAKVLICGPIVATAEEADGVWPYTTLEDVISQLEWQKPFTGVRAVINSPGGRLDKGLGIYDYLRSLPGVTITTEAIGQCSSIANAVFLAGSVRLVHPHAESLIHLPAGGIKNANAATAQAWAEDMARAQEQLIGLYVERAGMDATTTAELMSKETVLTAEEMLSYGIATAIVQPATALATLAPKMAQAPSQPQSPEVPASSVMSKLATMATALLATITALGSTRTATTALEVESDKGLLVIDTGDRDTYQVGDKVTAPDSPNDPVADAAYVLPDGNTITVAAELITEIVPTETTTTATTASADGDPVQRQILEAIQGLADVVKGHGESITAMQRKQATTAQRIVQVAAATGSAGVVEVDDVTTTSQQGKTAEVKTGQSAADRRADRQKQNRKL</sequence>
<dbReference type="AlphaFoldDB" id="A0A4Z0MMA3"/>
<dbReference type="OrthoDB" id="871446at2"/>
<dbReference type="GO" id="GO:0004252">
    <property type="term" value="F:serine-type endopeptidase activity"/>
    <property type="evidence" value="ECO:0007669"/>
    <property type="project" value="InterPro"/>
</dbReference>
<evidence type="ECO:0000256" key="1">
    <source>
        <dbReference type="ARBA" id="ARBA00007039"/>
    </source>
</evidence>
<dbReference type="InterPro" id="IPR023562">
    <property type="entry name" value="ClpP/TepA"/>
</dbReference>
<evidence type="ECO:0000256" key="2">
    <source>
        <dbReference type="RuleBase" id="RU003567"/>
    </source>
</evidence>
<evidence type="ECO:0000256" key="3">
    <source>
        <dbReference type="SAM" id="MobiDB-lite"/>
    </source>
</evidence>
<dbReference type="RefSeq" id="WP_135530460.1">
    <property type="nucleotide sequence ID" value="NZ_SRKZ01000003.1"/>
</dbReference>